<comment type="caution">
    <text evidence="2">The sequence shown here is derived from an EMBL/GenBank/DDBJ whole genome shotgun (WGS) entry which is preliminary data.</text>
</comment>
<dbReference type="InterPro" id="IPR010730">
    <property type="entry name" value="HET"/>
</dbReference>
<proteinExistence type="predicted"/>
<dbReference type="AlphaFoldDB" id="A0A3M2RIY3"/>
<name>A0A3M2RIY3_9HYPO</name>
<organism evidence="2 3">
    <name type="scientific">Fusarium kuroshium</name>
    <dbReference type="NCBI Taxonomy" id="2010991"/>
    <lineage>
        <taxon>Eukaryota</taxon>
        <taxon>Fungi</taxon>
        <taxon>Dikarya</taxon>
        <taxon>Ascomycota</taxon>
        <taxon>Pezizomycotina</taxon>
        <taxon>Sordariomycetes</taxon>
        <taxon>Hypocreomycetidae</taxon>
        <taxon>Hypocreales</taxon>
        <taxon>Nectriaceae</taxon>
        <taxon>Fusarium</taxon>
        <taxon>Fusarium solani species complex</taxon>
    </lineage>
</organism>
<dbReference type="PANTHER" id="PTHR10622">
    <property type="entry name" value="HET DOMAIN-CONTAINING PROTEIN"/>
    <property type="match status" value="1"/>
</dbReference>
<dbReference type="Proteomes" id="UP000277212">
    <property type="component" value="Unassembled WGS sequence"/>
</dbReference>
<evidence type="ECO:0000259" key="1">
    <source>
        <dbReference type="Pfam" id="PF06985"/>
    </source>
</evidence>
<dbReference type="Pfam" id="PF06985">
    <property type="entry name" value="HET"/>
    <property type="match status" value="1"/>
</dbReference>
<dbReference type="PANTHER" id="PTHR10622:SF12">
    <property type="entry name" value="HET DOMAIN-CONTAINING PROTEIN"/>
    <property type="match status" value="1"/>
</dbReference>
<dbReference type="EMBL" id="NKUJ01000421">
    <property type="protein sequence ID" value="RMJ05300.1"/>
    <property type="molecule type" value="Genomic_DNA"/>
</dbReference>
<accession>A0A3M2RIY3</accession>
<dbReference type="OrthoDB" id="5122891at2759"/>
<gene>
    <name evidence="2" type="ORF">CDV36_014037</name>
</gene>
<reference evidence="2 3" key="1">
    <citation type="submission" date="2017-06" db="EMBL/GenBank/DDBJ databases">
        <title>Comparative genomic analysis of Ambrosia Fusariam Clade fungi.</title>
        <authorList>
            <person name="Stajich J.E."/>
            <person name="Carrillo J."/>
            <person name="Kijimoto T."/>
            <person name="Eskalen A."/>
            <person name="O'Donnell K."/>
            <person name="Kasson M."/>
        </authorList>
    </citation>
    <scope>NUCLEOTIDE SEQUENCE [LARGE SCALE GENOMIC DNA]</scope>
    <source>
        <strain evidence="2">UCR3666</strain>
    </source>
</reference>
<evidence type="ECO:0000313" key="2">
    <source>
        <dbReference type="EMBL" id="RMJ05300.1"/>
    </source>
</evidence>
<feature type="domain" description="Heterokaryon incompatibility" evidence="1">
    <location>
        <begin position="76"/>
        <end position="163"/>
    </location>
</feature>
<protein>
    <recommendedName>
        <fullName evidence="1">Heterokaryon incompatibility domain-containing protein</fullName>
    </recommendedName>
</protein>
<evidence type="ECO:0000313" key="3">
    <source>
        <dbReference type="Proteomes" id="UP000277212"/>
    </source>
</evidence>
<sequence length="485" mass="55653">MAPRDVMDEFHRIVQNDVPLRLIFIPDMKIVGRYDMQEYFRPQVEAITEDGVEELIWEGANRESVVARLLSEIVKYAILSHRWLPKDEPTFKDMIDGTATGLGREKLWNFCDMARTHEIMFAWSDTCCIDKSSSAEIDEAIRSMFRWYRNSSICFVHLAQTTSLEDLQADEWFERGWTLQELLAPRVTKFFDKNWNPLVDGPNHKENPEILQHIIAATRCPEGALRDFTPGPFRVGRRMTWAARRKTTRGEDMAYSLMGIFDVTLQTAYGEGAERAFVRLVEKIMLSNGNQSVLDWAGKPAASHSSKAFPSSPRSYLGQTEYNLHRKLDMSMTSIGLRIPLLVLPLGKPRFLGHTKDDHHRVKFSLSDERISSLVKPVTVVILKGAYTKEQDWALGVYNYMPPYGIRGNGHPGIRAQSVAYLLCRKSAPDIGDAQVEHGMKAKDDYRFYGWRKISTTNFITFTVRSIKEDEVMVMDKDFLEVVHL</sequence>
<dbReference type="STRING" id="2010991.A0A3M2RIY3"/>
<keyword evidence="3" id="KW-1185">Reference proteome</keyword>